<dbReference type="Proteomes" id="UP001314205">
    <property type="component" value="Unassembled WGS sequence"/>
</dbReference>
<gene>
    <name evidence="9" type="ORF">PARMNEM_LOCUS8165</name>
</gene>
<keyword evidence="2" id="KW-0963">Cytoplasm</keyword>
<comment type="subcellular location">
    <subcellularLocation>
        <location evidence="1">Cytoplasm</location>
        <location evidence="1">Cytoskeleton</location>
        <location evidence="1">Microtubule organizing center</location>
    </subcellularLocation>
</comment>
<dbReference type="PANTHER" id="PTHR43941">
    <property type="entry name" value="STRUCTURAL MAINTENANCE OF CHROMOSOMES PROTEIN 2"/>
    <property type="match status" value="1"/>
</dbReference>
<dbReference type="EMBL" id="CAVLGL010000081">
    <property type="protein sequence ID" value="CAK1587322.1"/>
    <property type="molecule type" value="Genomic_DNA"/>
</dbReference>
<feature type="region of interest" description="Disordered" evidence="7">
    <location>
        <begin position="1114"/>
        <end position="1149"/>
    </location>
</feature>
<feature type="coiled-coil region" evidence="6">
    <location>
        <begin position="898"/>
        <end position="932"/>
    </location>
</feature>
<keyword evidence="3" id="KW-0597">Phosphoprotein</keyword>
<feature type="compositionally biased region" description="Basic and acidic residues" evidence="7">
    <location>
        <begin position="686"/>
        <end position="702"/>
    </location>
</feature>
<dbReference type="PANTHER" id="PTHR43941:SF1">
    <property type="entry name" value="STRUCTURAL MAINTENANCE OF CHROMOSOMES PROTEIN 2"/>
    <property type="match status" value="1"/>
</dbReference>
<name>A0AAV1KZ00_9NEOP</name>
<evidence type="ECO:0000256" key="1">
    <source>
        <dbReference type="ARBA" id="ARBA00004267"/>
    </source>
</evidence>
<keyword evidence="4 6" id="KW-0175">Coiled coil</keyword>
<feature type="region of interest" description="Disordered" evidence="7">
    <location>
        <begin position="84"/>
        <end position="103"/>
    </location>
</feature>
<proteinExistence type="predicted"/>
<protein>
    <recommendedName>
        <fullName evidence="8">Pericentrin/AKAP-450 centrosomal targeting domain-containing protein</fullName>
    </recommendedName>
</protein>
<feature type="region of interest" description="Disordered" evidence="7">
    <location>
        <begin position="674"/>
        <end position="702"/>
    </location>
</feature>
<evidence type="ECO:0000313" key="9">
    <source>
        <dbReference type="EMBL" id="CAK1587322.1"/>
    </source>
</evidence>
<reference evidence="9 10" key="1">
    <citation type="submission" date="2023-11" db="EMBL/GenBank/DDBJ databases">
        <authorList>
            <person name="Hedman E."/>
            <person name="Englund M."/>
            <person name="Stromberg M."/>
            <person name="Nyberg Akerstrom W."/>
            <person name="Nylinder S."/>
            <person name="Jareborg N."/>
            <person name="Kallberg Y."/>
            <person name="Kronander E."/>
        </authorList>
    </citation>
    <scope>NUCLEOTIDE SEQUENCE [LARGE SCALE GENOMIC DNA]</scope>
</reference>
<feature type="domain" description="Pericentrin/AKAP-450 centrosomal targeting" evidence="8">
    <location>
        <begin position="1161"/>
        <end position="1226"/>
    </location>
</feature>
<feature type="region of interest" description="Disordered" evidence="7">
    <location>
        <begin position="1281"/>
        <end position="1314"/>
    </location>
</feature>
<dbReference type="InterPro" id="IPR019528">
    <property type="entry name" value="PACT_domain"/>
</dbReference>
<evidence type="ECO:0000256" key="6">
    <source>
        <dbReference type="SAM" id="Coils"/>
    </source>
</evidence>
<dbReference type="Pfam" id="PF10495">
    <property type="entry name" value="PACT_coil_coil"/>
    <property type="match status" value="1"/>
</dbReference>
<keyword evidence="5" id="KW-0206">Cytoskeleton</keyword>
<dbReference type="GO" id="GO:0005815">
    <property type="term" value="C:microtubule organizing center"/>
    <property type="evidence" value="ECO:0007669"/>
    <property type="project" value="UniProtKB-SubCell"/>
</dbReference>
<dbReference type="Gene3D" id="1.10.287.1490">
    <property type="match status" value="1"/>
</dbReference>
<dbReference type="SUPFAM" id="SSF57997">
    <property type="entry name" value="Tropomyosin"/>
    <property type="match status" value="2"/>
</dbReference>
<feature type="compositionally biased region" description="Polar residues" evidence="7">
    <location>
        <begin position="1115"/>
        <end position="1131"/>
    </location>
</feature>
<dbReference type="GO" id="GO:0005737">
    <property type="term" value="C:cytoplasm"/>
    <property type="evidence" value="ECO:0007669"/>
    <property type="project" value="UniProtKB-ARBA"/>
</dbReference>
<evidence type="ECO:0000259" key="8">
    <source>
        <dbReference type="Pfam" id="PF10495"/>
    </source>
</evidence>
<evidence type="ECO:0000256" key="7">
    <source>
        <dbReference type="SAM" id="MobiDB-lite"/>
    </source>
</evidence>
<dbReference type="Gene3D" id="1.20.5.340">
    <property type="match status" value="1"/>
</dbReference>
<evidence type="ECO:0000256" key="4">
    <source>
        <dbReference type="ARBA" id="ARBA00023054"/>
    </source>
</evidence>
<comment type="caution">
    <text evidence="9">The sequence shown here is derived from an EMBL/GenBank/DDBJ whole genome shotgun (WGS) entry which is preliminary data.</text>
</comment>
<evidence type="ECO:0000256" key="2">
    <source>
        <dbReference type="ARBA" id="ARBA00022490"/>
    </source>
</evidence>
<feature type="coiled-coil region" evidence="6">
    <location>
        <begin position="979"/>
        <end position="1013"/>
    </location>
</feature>
<evidence type="ECO:0000256" key="3">
    <source>
        <dbReference type="ARBA" id="ARBA00022553"/>
    </source>
</evidence>
<organism evidence="9 10">
    <name type="scientific">Parnassius mnemosyne</name>
    <name type="common">clouded apollo</name>
    <dbReference type="NCBI Taxonomy" id="213953"/>
    <lineage>
        <taxon>Eukaryota</taxon>
        <taxon>Metazoa</taxon>
        <taxon>Ecdysozoa</taxon>
        <taxon>Arthropoda</taxon>
        <taxon>Hexapoda</taxon>
        <taxon>Insecta</taxon>
        <taxon>Pterygota</taxon>
        <taxon>Neoptera</taxon>
        <taxon>Endopterygota</taxon>
        <taxon>Lepidoptera</taxon>
        <taxon>Glossata</taxon>
        <taxon>Ditrysia</taxon>
        <taxon>Papilionoidea</taxon>
        <taxon>Papilionidae</taxon>
        <taxon>Parnassiinae</taxon>
        <taxon>Parnassini</taxon>
        <taxon>Parnassius</taxon>
        <taxon>Driopa</taxon>
    </lineage>
</organism>
<feature type="compositionally biased region" description="Low complexity" evidence="7">
    <location>
        <begin position="1303"/>
        <end position="1312"/>
    </location>
</feature>
<keyword evidence="10" id="KW-1185">Reference proteome</keyword>
<evidence type="ECO:0000256" key="5">
    <source>
        <dbReference type="ARBA" id="ARBA00023212"/>
    </source>
</evidence>
<sequence>MGLPDLTEVRLERDVVHARMSEQALRVSTLSAQLARQRHAADALAHAAASDLGVQLHDATAEVQRLKEELESKDKQLARLKQNLEEKSKSEEQQHDAHGDANRVEEKVKVVERSLCSAQQRCAQLQAQLDALAADNKQLRAALLQRDRQLQDLVALKLEDDDQNQKSEPADGKASGRTLSDIVSISEFDEQDLQMRRAELKGQNISLTGAPYVTETRDKSQLNRTLPPDLQRPNMSSLNLDCGEHFDVINFTPRADSLPIHLTSTQNRDGEYKRNTNETTVFGKAERSVDTERHSPQNIPDNCSLYPNRDISDSKNVSVEPKKINFSLEASDNKTQDEDFTSLRELGISLDMRQENFPDILTQLKHELKKTRNELESCKSELKNAEEQLCEFPALKEEVEELKGLLENTMATMENDKKFYENQLENFSSNKKLLEQRLAELTQEVSDKTKDLHLLKEDILRRENMILELAKEKRNLTNKLTELEVKIDELQSRNETLGKFETETHQLREKIKELEKLDQLVTEKNQQIDSLNQHLDRLDDLQRCLNDKTEEYDNLKEAFHEKSNELYQLQGTVDALNRDMNRISEENNELKNYNKELNLKLSKLEKEQENASLRLQNSENELERVNSMNSELTSKIEELKTINEKLKDKETEIEILNEDINSYHNEIASLKEQLKMVSRSPSPRSKNVEDRKTPDRQANNDRKQLAKIRKQISLLQHELDFNKKDLNDKAFELAKAKLDVTELRNNASQAAKQVSDKEAVNRELMKQTEALKQEIHQLVEEKRQLSEQLDIVVARMREESNVSEIKAKLREKAESCHELEMQLHEMRDMVDRRGAARSPTAELERALRDQLHYSHALDDHIMDQILSASSDEREDIPRLALNTSKSSSSIHSTSSDRVGRLRAENEKLQMQVENLESRLKDKDALITELNRIRDQLVQDWQTVKLRYEAERDNSGRLQLLLDSQKETSESLQNQDSNMIQILKKRLESAMQSELELQEREQTLRRRVAELESALPANGARESLRHEMESVYRLKSEISVLRSKLEAERGRSGEAQLQLQVLRLQLDQRAQCAAQLRAELADVKRLKHDAGVELARAKELLSIQSATIVELEKKLSSTTSKQRPLNDTLSSVEQHKSLASPRPSGLNAPDEKDQALRYLHGRCVRLESWRKALVWQKRYLQRVLAGYARLDRALQPHHHQPQLTGRRLFKCVALAAVAALRLRFLLRRRAHARSAAAVLCTDLNDNQNNLTNASLSVPRNNIISTPLACTRQLLGEGVRRLRPAHTPHPASPSITPRTPHAPHTPHNAYAPHTHLAHPSPLTPIVAFPSRAAGDDVRQSLCDVNSPRNEFFLRSPRGEIASAYLDKLDAVRNCLSHALHSPHHPPRAPHTPRDVP</sequence>
<evidence type="ECO:0000313" key="10">
    <source>
        <dbReference type="Proteomes" id="UP001314205"/>
    </source>
</evidence>
<accession>A0AAV1KZ00</accession>